<reference evidence="4" key="1">
    <citation type="submission" date="2017-05" db="EMBL/GenBank/DDBJ databases">
        <title>Complete and WGS of Bordetella genogroups.</title>
        <authorList>
            <person name="Spilker T."/>
            <person name="Lipuma J."/>
        </authorList>
    </citation>
    <scope>NUCLEOTIDE SEQUENCE [LARGE SCALE GENOMIC DNA]</scope>
    <source>
        <strain evidence="4">AU8256</strain>
    </source>
</reference>
<dbReference type="CDD" id="cd13611">
    <property type="entry name" value="PBP2_YehZ"/>
    <property type="match status" value="1"/>
</dbReference>
<gene>
    <name evidence="3" type="ORF">CAL24_20720</name>
</gene>
<dbReference type="Proteomes" id="UP000215633">
    <property type="component" value="Unassembled WGS sequence"/>
</dbReference>
<accession>A0A261VEY8</accession>
<dbReference type="GO" id="GO:0043190">
    <property type="term" value="C:ATP-binding cassette (ABC) transporter complex"/>
    <property type="evidence" value="ECO:0007669"/>
    <property type="project" value="InterPro"/>
</dbReference>
<dbReference type="SUPFAM" id="SSF53850">
    <property type="entry name" value="Periplasmic binding protein-like II"/>
    <property type="match status" value="1"/>
</dbReference>
<evidence type="ECO:0000313" key="3">
    <source>
        <dbReference type="EMBL" id="OZI72704.1"/>
    </source>
</evidence>
<evidence type="ECO:0000259" key="2">
    <source>
        <dbReference type="Pfam" id="PF04069"/>
    </source>
</evidence>
<dbReference type="AlphaFoldDB" id="A0A261VEY8"/>
<sequence length="293" mass="31792">MLTRTFHIAAMVAGAVLSLCAQAQTIVVGGKNFTEQQILAEMTAQYLAGNGFTVDKRVGLGSAALRQAQEAGQIDVYWEYTGTSLVTFNKIKERLDAKATYEKVKQLDAAKGLVWLNPSKVNNTYALAMRRADAQEKGIKSLSDLAAKVDGGEPLKFGSNAEFYARSDGLRPLQATYGFEFGRANIVRMDSGLVYQALHDGQIDIGLVLATDGRVQAFDFVTLVDDKGHFPNYALTPVVRQATIDRHPKLAQALNKLSAKLDDTVMTGLNAAVDVNKKSVEEVAAGFIKAQSW</sequence>
<keyword evidence="4" id="KW-1185">Reference proteome</keyword>
<comment type="caution">
    <text evidence="3">The sequence shown here is derived from an EMBL/GenBank/DDBJ whole genome shotgun (WGS) entry which is preliminary data.</text>
</comment>
<dbReference type="Gene3D" id="3.40.190.120">
    <property type="entry name" value="Osmoprotection protein (prox), domain 2"/>
    <property type="match status" value="1"/>
</dbReference>
<name>A0A261VEY8_9BORD</name>
<protein>
    <submittedName>
        <fullName evidence="3">Glycine/betaine ABC transporter substrate-binding protein</fullName>
    </submittedName>
</protein>
<feature type="signal peptide" evidence="1">
    <location>
        <begin position="1"/>
        <end position="23"/>
    </location>
</feature>
<organism evidence="3 4">
    <name type="scientific">Bordetella genomosp. 2</name>
    <dbReference type="NCBI Taxonomy" id="1983456"/>
    <lineage>
        <taxon>Bacteria</taxon>
        <taxon>Pseudomonadati</taxon>
        <taxon>Pseudomonadota</taxon>
        <taxon>Betaproteobacteria</taxon>
        <taxon>Burkholderiales</taxon>
        <taxon>Alcaligenaceae</taxon>
        <taxon>Bordetella</taxon>
    </lineage>
</organism>
<feature type="domain" description="ABC-type glycine betaine transport system substrate-binding" evidence="2">
    <location>
        <begin position="25"/>
        <end position="289"/>
    </location>
</feature>
<evidence type="ECO:0000256" key="1">
    <source>
        <dbReference type="SAM" id="SignalP"/>
    </source>
</evidence>
<dbReference type="GO" id="GO:0022857">
    <property type="term" value="F:transmembrane transporter activity"/>
    <property type="evidence" value="ECO:0007669"/>
    <property type="project" value="InterPro"/>
</dbReference>
<proteinExistence type="predicted"/>
<dbReference type="Gene3D" id="3.40.190.10">
    <property type="entry name" value="Periplasmic binding protein-like II"/>
    <property type="match status" value="1"/>
</dbReference>
<keyword evidence="1" id="KW-0732">Signal</keyword>
<evidence type="ECO:0000313" key="4">
    <source>
        <dbReference type="Proteomes" id="UP000215633"/>
    </source>
</evidence>
<feature type="chain" id="PRO_5013283436" evidence="1">
    <location>
        <begin position="24"/>
        <end position="293"/>
    </location>
</feature>
<dbReference type="InterPro" id="IPR007210">
    <property type="entry name" value="ABC_Gly_betaine_transp_sub-bd"/>
</dbReference>
<dbReference type="RefSeq" id="WP_028352901.1">
    <property type="nucleotide sequence ID" value="NZ_NEVT01000008.1"/>
</dbReference>
<dbReference type="Pfam" id="PF04069">
    <property type="entry name" value="OpuAC"/>
    <property type="match status" value="1"/>
</dbReference>
<dbReference type="EMBL" id="NEVT01000008">
    <property type="protein sequence ID" value="OZI72704.1"/>
    <property type="molecule type" value="Genomic_DNA"/>
</dbReference>